<protein>
    <recommendedName>
        <fullName evidence="4">Transmembrane protein 100</fullName>
    </recommendedName>
</protein>
<feature type="transmembrane region" description="Helical" evidence="1">
    <location>
        <begin position="53"/>
        <end position="74"/>
    </location>
</feature>
<feature type="transmembrane region" description="Helical" evidence="1">
    <location>
        <begin position="86"/>
        <end position="111"/>
    </location>
</feature>
<organism evidence="2 3">
    <name type="scientific">Knipowitschia caucasica</name>
    <name type="common">Caucasian dwarf goby</name>
    <name type="synonym">Pomatoschistus caucasicus</name>
    <dbReference type="NCBI Taxonomy" id="637954"/>
    <lineage>
        <taxon>Eukaryota</taxon>
        <taxon>Metazoa</taxon>
        <taxon>Chordata</taxon>
        <taxon>Craniata</taxon>
        <taxon>Vertebrata</taxon>
        <taxon>Euteleostomi</taxon>
        <taxon>Actinopterygii</taxon>
        <taxon>Neopterygii</taxon>
        <taxon>Teleostei</taxon>
        <taxon>Neoteleostei</taxon>
        <taxon>Acanthomorphata</taxon>
        <taxon>Gobiaria</taxon>
        <taxon>Gobiiformes</taxon>
        <taxon>Gobioidei</taxon>
        <taxon>Gobiidae</taxon>
        <taxon>Gobiinae</taxon>
        <taxon>Knipowitschia</taxon>
    </lineage>
</organism>
<evidence type="ECO:0000256" key="1">
    <source>
        <dbReference type="SAM" id="Phobius"/>
    </source>
</evidence>
<keyword evidence="1" id="KW-0812">Transmembrane</keyword>
<dbReference type="EMBL" id="OZ035829">
    <property type="protein sequence ID" value="CAL1610974.1"/>
    <property type="molecule type" value="Genomic_DNA"/>
</dbReference>
<proteinExistence type="predicted"/>
<reference evidence="2 3" key="1">
    <citation type="submission" date="2024-04" db="EMBL/GenBank/DDBJ databases">
        <authorList>
            <person name="Waldvogel A.-M."/>
            <person name="Schoenle A."/>
        </authorList>
    </citation>
    <scope>NUCLEOTIDE SEQUENCE [LARGE SCALE GENOMIC DNA]</scope>
</reference>
<name>A0AAV2MCF2_KNICA</name>
<evidence type="ECO:0000313" key="3">
    <source>
        <dbReference type="Proteomes" id="UP001497482"/>
    </source>
</evidence>
<feature type="transmembrane region" description="Helical" evidence="1">
    <location>
        <begin position="27"/>
        <end position="46"/>
    </location>
</feature>
<gene>
    <name evidence="2" type="ORF">KC01_LOCUS37478</name>
</gene>
<keyword evidence="1" id="KW-0472">Membrane</keyword>
<evidence type="ECO:0008006" key="4">
    <source>
        <dbReference type="Google" id="ProtNLM"/>
    </source>
</evidence>
<dbReference type="AlphaFoldDB" id="A0AAV2MCF2"/>
<keyword evidence="1" id="KW-1133">Transmembrane helix</keyword>
<sequence>MEILNPAFLEADPSSSAVTYDPRAETVTLPAAVVSVAGVTVVTGGVELSCNSCLLAFGFWGALVSLSCISVGVWDQTNHSRNGISHPLALGLVILALSSITVGIVVVFYLLRKHRKQMTCQQRGEGKEVLVEESGDVKKKWISFRMDHKTLHKTILVRELKVWNLQRNYAILV</sequence>
<keyword evidence="3" id="KW-1185">Reference proteome</keyword>
<evidence type="ECO:0000313" key="2">
    <source>
        <dbReference type="EMBL" id="CAL1610974.1"/>
    </source>
</evidence>
<dbReference type="Proteomes" id="UP001497482">
    <property type="component" value="Chromosome 7"/>
</dbReference>
<accession>A0AAV2MCF2</accession>